<comment type="caution">
    <text evidence="2">The sequence shown here is derived from an EMBL/GenBank/DDBJ whole genome shotgun (WGS) entry which is preliminary data.</text>
</comment>
<dbReference type="RefSeq" id="WP_147667085.1">
    <property type="nucleotide sequence ID" value="NZ_VDUW01000005.1"/>
</dbReference>
<dbReference type="PROSITE" id="PS51819">
    <property type="entry name" value="VOC"/>
    <property type="match status" value="1"/>
</dbReference>
<proteinExistence type="predicted"/>
<dbReference type="InterPro" id="IPR037523">
    <property type="entry name" value="VOC_core"/>
</dbReference>
<reference evidence="2 3" key="1">
    <citation type="submission" date="2019-06" db="EMBL/GenBank/DDBJ databases">
        <title>Cerasibacillus sp. nov., isolated from maize field.</title>
        <authorList>
            <person name="Lin S.-Y."/>
            <person name="Tsai C.-F."/>
            <person name="Young C.-C."/>
        </authorList>
    </citation>
    <scope>NUCLEOTIDE SEQUENCE [LARGE SCALE GENOMIC DNA]</scope>
    <source>
        <strain evidence="2 3">CC-CFT480</strain>
    </source>
</reference>
<organism evidence="2 3">
    <name type="scientific">Cerasibacillus terrae</name>
    <dbReference type="NCBI Taxonomy" id="2498845"/>
    <lineage>
        <taxon>Bacteria</taxon>
        <taxon>Bacillati</taxon>
        <taxon>Bacillota</taxon>
        <taxon>Bacilli</taxon>
        <taxon>Bacillales</taxon>
        <taxon>Bacillaceae</taxon>
        <taxon>Cerasibacillus</taxon>
    </lineage>
</organism>
<dbReference type="SUPFAM" id="SSF54593">
    <property type="entry name" value="Glyoxalase/Bleomycin resistance protein/Dihydroxybiphenyl dioxygenase"/>
    <property type="match status" value="1"/>
</dbReference>
<sequence length="122" mass="14358">MEFHYEKLDHVQLAAPANSEETARQFYRDLLGFKEIEKPDPLRKNGGVWFRCGNVELHIGIEDPFSPAKKAHPAIRVKHLSAMKLYLDEQGYFYTVDKNLPNAERFYLSDPFGNRIEFLEWR</sequence>
<evidence type="ECO:0000259" key="1">
    <source>
        <dbReference type="PROSITE" id="PS51819"/>
    </source>
</evidence>
<accession>A0A5C8NRN7</accession>
<name>A0A5C8NRN7_9BACI</name>
<dbReference type="Pfam" id="PF00903">
    <property type="entry name" value="Glyoxalase"/>
    <property type="match status" value="1"/>
</dbReference>
<dbReference type="InterPro" id="IPR004360">
    <property type="entry name" value="Glyas_Fos-R_dOase_dom"/>
</dbReference>
<protein>
    <submittedName>
        <fullName evidence="2">Glyoxalase</fullName>
    </submittedName>
</protein>
<dbReference type="Gene3D" id="3.10.180.10">
    <property type="entry name" value="2,3-Dihydroxybiphenyl 1,2-Dioxygenase, domain 1"/>
    <property type="match status" value="1"/>
</dbReference>
<dbReference type="PANTHER" id="PTHR39175:SF1">
    <property type="entry name" value="FAMILY PROTEIN, PUTATIVE (AFU_ORTHOLOGUE AFUA_3G15060)-RELATED"/>
    <property type="match status" value="1"/>
</dbReference>
<dbReference type="EMBL" id="VDUW01000005">
    <property type="protein sequence ID" value="TXL64361.1"/>
    <property type="molecule type" value="Genomic_DNA"/>
</dbReference>
<dbReference type="AlphaFoldDB" id="A0A5C8NRN7"/>
<dbReference type="PANTHER" id="PTHR39175">
    <property type="entry name" value="FAMILY PROTEIN, PUTATIVE (AFU_ORTHOLOGUE AFUA_3G15060)-RELATED"/>
    <property type="match status" value="1"/>
</dbReference>
<dbReference type="InterPro" id="IPR029068">
    <property type="entry name" value="Glyas_Bleomycin-R_OHBP_Dase"/>
</dbReference>
<evidence type="ECO:0000313" key="3">
    <source>
        <dbReference type="Proteomes" id="UP000321574"/>
    </source>
</evidence>
<evidence type="ECO:0000313" key="2">
    <source>
        <dbReference type="EMBL" id="TXL64361.1"/>
    </source>
</evidence>
<dbReference type="Proteomes" id="UP000321574">
    <property type="component" value="Unassembled WGS sequence"/>
</dbReference>
<feature type="domain" description="VOC" evidence="1">
    <location>
        <begin position="7"/>
        <end position="121"/>
    </location>
</feature>
<gene>
    <name evidence="2" type="ORF">FHP05_08505</name>
</gene>
<keyword evidence="3" id="KW-1185">Reference proteome</keyword>
<dbReference type="OrthoDB" id="9813630at2"/>